<dbReference type="RefSeq" id="YP_010084982.1">
    <property type="nucleotide sequence ID" value="NC_055166.1"/>
</dbReference>
<dbReference type="KEGG" id="vg:65100003"/>
<dbReference type="Proteomes" id="UP000297205">
    <property type="component" value="Segment"/>
</dbReference>
<comment type="function">
    <text evidence="8">Functions as a docking protein to recruit essential components of the viral replication machinery to viral DNA origins. In the presence of the major DNA-binding protein, opens dsDNA leading to a conformational change in the origin that facilitates DNA unwinding and subsequent replication.</text>
</comment>
<dbReference type="InterPro" id="IPR027417">
    <property type="entry name" value="P-loop_NTPase"/>
</dbReference>
<evidence type="ECO:0000313" key="12">
    <source>
        <dbReference type="Proteomes" id="UP000297205"/>
    </source>
</evidence>
<reference evidence="11" key="1">
    <citation type="submission" date="2017-08" db="EMBL/GenBank/DDBJ databases">
        <title>Genome sequence of an alphaherpesvirus from a beluga whale (Delphinapterus leucas).</title>
        <authorList>
            <person name="Davison A.J."/>
            <person name="Nielsen O."/>
            <person name="Subramaniam K."/>
            <person name="Jacob J.M."/>
            <person name="Romero C.H."/>
            <person name="Burek-Huntington K.A."/>
            <person name="Waltzek T.B."/>
        </authorList>
    </citation>
    <scope>NUCLEOTIDE SEQUENCE [LARGE SCALE GENOMIC DNA]</scope>
    <source>
        <strain evidence="11">LN3131-1</strain>
    </source>
</reference>
<dbReference type="InterPro" id="IPR003450">
    <property type="entry name" value="Replication_origin-bd"/>
</dbReference>
<dbReference type="GO" id="GO:0004386">
    <property type="term" value="F:helicase activity"/>
    <property type="evidence" value="ECO:0007669"/>
    <property type="project" value="UniProtKB-KW"/>
</dbReference>
<evidence type="ECO:0000256" key="1">
    <source>
        <dbReference type="ARBA" id="ARBA00004147"/>
    </source>
</evidence>
<name>A0A286MM72_9ALPH</name>
<proteinExistence type="inferred from homology"/>
<evidence type="ECO:0000256" key="8">
    <source>
        <dbReference type="ARBA" id="ARBA00025279"/>
    </source>
</evidence>
<keyword evidence="6" id="KW-0067">ATP-binding</keyword>
<dbReference type="SMART" id="SM00487">
    <property type="entry name" value="DEXDc"/>
    <property type="match status" value="1"/>
</dbReference>
<dbReference type="GO" id="GO:0005524">
    <property type="term" value="F:ATP binding"/>
    <property type="evidence" value="ECO:0007669"/>
    <property type="project" value="UniProtKB-KW"/>
</dbReference>
<evidence type="ECO:0000256" key="3">
    <source>
        <dbReference type="ARBA" id="ARBA00014069"/>
    </source>
</evidence>
<evidence type="ECO:0000256" key="6">
    <source>
        <dbReference type="ARBA" id="ARBA00022840"/>
    </source>
</evidence>
<evidence type="ECO:0000256" key="9">
    <source>
        <dbReference type="ARBA" id="ARBA00031715"/>
    </source>
</evidence>
<dbReference type="InterPro" id="IPR014001">
    <property type="entry name" value="Helicase_ATP-bd"/>
</dbReference>
<evidence type="ECO:0000256" key="7">
    <source>
        <dbReference type="ARBA" id="ARBA00023125"/>
    </source>
</evidence>
<protein>
    <recommendedName>
        <fullName evidence="3">Replication origin-binding protein</fullName>
    </recommendedName>
    <alternativeName>
        <fullName evidence="9">OriBP</fullName>
    </alternativeName>
</protein>
<keyword evidence="11" id="KW-0378">Hydrolase</keyword>
<dbReference type="GO" id="GO:0006260">
    <property type="term" value="P:DNA replication"/>
    <property type="evidence" value="ECO:0007669"/>
    <property type="project" value="UniProtKB-KW"/>
</dbReference>
<dbReference type="GO" id="GO:0042025">
    <property type="term" value="C:host cell nucleus"/>
    <property type="evidence" value="ECO:0007669"/>
    <property type="project" value="UniProtKB-SubCell"/>
</dbReference>
<dbReference type="EMBL" id="MF678601">
    <property type="protein sequence ID" value="ASW27098.1"/>
    <property type="molecule type" value="Genomic_DNA"/>
</dbReference>
<gene>
    <name evidence="11" type="primary">UL9</name>
</gene>
<keyword evidence="4" id="KW-0235">DNA replication</keyword>
<dbReference type="GO" id="GO:0003688">
    <property type="term" value="F:DNA replication origin binding"/>
    <property type="evidence" value="ECO:0007669"/>
    <property type="project" value="InterPro"/>
</dbReference>
<comment type="similarity">
    <text evidence="2">Belongs to the herpesviridae OriBP family.</text>
</comment>
<dbReference type="SMART" id="SM00382">
    <property type="entry name" value="AAA"/>
    <property type="match status" value="1"/>
</dbReference>
<dbReference type="Gene3D" id="3.40.50.300">
    <property type="entry name" value="P-loop containing nucleotide triphosphate hydrolases"/>
    <property type="match status" value="1"/>
</dbReference>
<accession>A0A286MM72</accession>
<evidence type="ECO:0000256" key="2">
    <source>
        <dbReference type="ARBA" id="ARBA00007195"/>
    </source>
</evidence>
<keyword evidence="5" id="KW-0547">Nucleotide-binding</keyword>
<dbReference type="InterPro" id="IPR003593">
    <property type="entry name" value="AAA+_ATPase"/>
</dbReference>
<keyword evidence="7" id="KW-0238">DNA-binding</keyword>
<evidence type="ECO:0000256" key="4">
    <source>
        <dbReference type="ARBA" id="ARBA00022705"/>
    </source>
</evidence>
<evidence type="ECO:0000259" key="10">
    <source>
        <dbReference type="PROSITE" id="PS51192"/>
    </source>
</evidence>
<organism evidence="11">
    <name type="scientific">Beluga whale alphaherpesvirus 1</name>
    <dbReference type="NCBI Taxonomy" id="1434720"/>
    <lineage>
        <taxon>Viruses</taxon>
        <taxon>Duplodnaviria</taxon>
        <taxon>Heunggongvirae</taxon>
        <taxon>Peploviricota</taxon>
        <taxon>Herviviricetes</taxon>
        <taxon>Herpesvirales</taxon>
        <taxon>Orthoherpesviridae</taxon>
        <taxon>Alphaherpesvirinae</taxon>
        <taxon>Varicellovirus</taxon>
        <taxon>Varicellovirus monodontidalpha1</taxon>
        <taxon>Monodontid alphaherpesvirus 1</taxon>
    </lineage>
</organism>
<dbReference type="Pfam" id="PF02399">
    <property type="entry name" value="Herpes_ori_bp"/>
    <property type="match status" value="1"/>
</dbReference>
<dbReference type="PROSITE" id="PS51192">
    <property type="entry name" value="HELICASE_ATP_BIND_1"/>
    <property type="match status" value="1"/>
</dbReference>
<sequence>MSARDGPPGQPCELTPAERTYASSVSLAQMLYGGDLAAWLAAERPDVYVEHQTGTPVMLLPPSAPQSRRVTIVRAPMGSGKTTALIDWLRVQPGGAAASVLVVSCRRSFTHTLHQRFRAAGLPGFVTYLDSGDYVMAGAEFRRLIVQIESLHRVDEALLGGYDVLVLDEAMSALAQLYSPTMTHLSRVDALLHRLLRTCPRILAMDATINSQFVDLVAGLRGAGNVRVVLNRHAAPGFSRRRCVFLRELGVEALVRALAPGGAPPDARAPESFFGRLGARLAANQNVCVFSSTVLFSELVARFCARFTPAVLLLNSARPASPVDDWAAARVLIYTTVVTVGISFERRHFHCMFAYVKPMSHGPDMVSVYQSLGRIRDLVHGELHVYLDGGGARLEPVFTPMLLNHVVRNHGGWPSTFTQVTDLLCCRFRLTCRRSFVPPRGLTLFAKFKYKHFFERCTLASVGDSLNILHALLEHNRIAVALLGCERVTAARFCEFIAHLRADAVANAGALRDLKRVLVPSPDPGVEIADSADISAFVHKYLPSDVPPDALARLLRRMGLPGPREHLVNLAVLGACLRLPAALASFDVFRRVYEHYASGNIPFIAESGALDVAPIAPSVVCAARWELYQRCARLALAVGLDVRDPRVRDLSAEEIVAWIGPDQDRYTDWLMELVRCHVAPASVVARAPVARATSALAGRRPPRRRGVSREEHAVHVFKVVWEDVFGVGVARSLQTFPGAGRVKNLRKGDIVALLRLRGIDHSADHTHRELYRTLMANKDLFRERRYKLRPPKWSSYICFLASDASILCEAALDAALEAVPPTAWPLSEGALDFARL</sequence>
<dbReference type="GeneID" id="65100003"/>
<evidence type="ECO:0000256" key="5">
    <source>
        <dbReference type="ARBA" id="ARBA00022741"/>
    </source>
</evidence>
<comment type="subcellular location">
    <subcellularLocation>
        <location evidence="1">Host nucleus</location>
    </subcellularLocation>
</comment>
<feature type="domain" description="Helicase ATP-binding" evidence="10">
    <location>
        <begin position="62"/>
        <end position="227"/>
    </location>
</feature>
<keyword evidence="12" id="KW-1185">Reference proteome</keyword>
<dbReference type="SUPFAM" id="SSF52540">
    <property type="entry name" value="P-loop containing nucleoside triphosphate hydrolases"/>
    <property type="match status" value="1"/>
</dbReference>
<evidence type="ECO:0000313" key="11">
    <source>
        <dbReference type="EMBL" id="ASW27098.1"/>
    </source>
</evidence>
<keyword evidence="11" id="KW-0347">Helicase</keyword>